<sequence length="144" mass="15706">MDMKLKMNVIPLFLLILFCFASCGGSNSPVKLKQYMVNGQRGYEANCANCHMSDGSGLGKVIPPLKGADFLDKHLDQVICGIKYGMDGKIIVNGVEYDQPMPGSKFLSDIEIAEIVTFITNTWGNGNGIVTIEQVQGQLKKCNN</sequence>
<accession>A0AAE4BSS0</accession>
<dbReference type="AlphaFoldDB" id="A0AAE4BSS0"/>
<evidence type="ECO:0000256" key="2">
    <source>
        <dbReference type="ARBA" id="ARBA00022723"/>
    </source>
</evidence>
<comment type="caution">
    <text evidence="6">The sequence shown here is derived from an EMBL/GenBank/DDBJ whole genome shotgun (WGS) entry which is preliminary data.</text>
</comment>
<evidence type="ECO:0000256" key="1">
    <source>
        <dbReference type="ARBA" id="ARBA00022617"/>
    </source>
</evidence>
<dbReference type="PROSITE" id="PS51007">
    <property type="entry name" value="CYTC"/>
    <property type="match status" value="1"/>
</dbReference>
<dbReference type="EMBL" id="JAVDQD010000002">
    <property type="protein sequence ID" value="MDR6239113.1"/>
    <property type="molecule type" value="Genomic_DNA"/>
</dbReference>
<evidence type="ECO:0000259" key="5">
    <source>
        <dbReference type="PROSITE" id="PS51007"/>
    </source>
</evidence>
<dbReference type="InterPro" id="IPR009056">
    <property type="entry name" value="Cyt_c-like_dom"/>
</dbReference>
<evidence type="ECO:0000256" key="4">
    <source>
        <dbReference type="PROSITE-ProRule" id="PRU00433"/>
    </source>
</evidence>
<dbReference type="GO" id="GO:0020037">
    <property type="term" value="F:heme binding"/>
    <property type="evidence" value="ECO:0007669"/>
    <property type="project" value="InterPro"/>
</dbReference>
<evidence type="ECO:0000313" key="7">
    <source>
        <dbReference type="Proteomes" id="UP001185092"/>
    </source>
</evidence>
<dbReference type="Pfam" id="PF00034">
    <property type="entry name" value="Cytochrom_C"/>
    <property type="match status" value="1"/>
</dbReference>
<keyword evidence="3 4" id="KW-0408">Iron</keyword>
<feature type="domain" description="Cytochrome c" evidence="5">
    <location>
        <begin position="34"/>
        <end position="123"/>
    </location>
</feature>
<dbReference type="InterPro" id="IPR051459">
    <property type="entry name" value="Cytochrome_c-type_DH"/>
</dbReference>
<dbReference type="PANTHER" id="PTHR35008">
    <property type="entry name" value="BLL4482 PROTEIN-RELATED"/>
    <property type="match status" value="1"/>
</dbReference>
<dbReference type="InterPro" id="IPR036909">
    <property type="entry name" value="Cyt_c-like_dom_sf"/>
</dbReference>
<dbReference type="Gene3D" id="1.10.760.10">
    <property type="entry name" value="Cytochrome c-like domain"/>
    <property type="match status" value="1"/>
</dbReference>
<dbReference type="PANTHER" id="PTHR35008:SF9">
    <property type="entry name" value="CYTOCHROME C DOMAIN-CONTAINING PROTEIN"/>
    <property type="match status" value="1"/>
</dbReference>
<evidence type="ECO:0000256" key="3">
    <source>
        <dbReference type="ARBA" id="ARBA00023004"/>
    </source>
</evidence>
<proteinExistence type="predicted"/>
<keyword evidence="7" id="KW-1185">Reference proteome</keyword>
<dbReference type="Proteomes" id="UP001185092">
    <property type="component" value="Unassembled WGS sequence"/>
</dbReference>
<keyword evidence="1 4" id="KW-0349">Heme</keyword>
<dbReference type="GO" id="GO:0046872">
    <property type="term" value="F:metal ion binding"/>
    <property type="evidence" value="ECO:0007669"/>
    <property type="project" value="UniProtKB-KW"/>
</dbReference>
<name>A0AAE4BSS0_9BACT</name>
<reference evidence="6" key="1">
    <citation type="submission" date="2023-07" db="EMBL/GenBank/DDBJ databases">
        <title>Genomic Encyclopedia of Type Strains, Phase IV (KMG-IV): sequencing the most valuable type-strain genomes for metagenomic binning, comparative biology and taxonomic classification.</title>
        <authorList>
            <person name="Goeker M."/>
        </authorList>
    </citation>
    <scope>NUCLEOTIDE SEQUENCE</scope>
    <source>
        <strain evidence="6">DSM 26174</strain>
    </source>
</reference>
<organism evidence="6 7">
    <name type="scientific">Aureibacter tunicatorum</name>
    <dbReference type="NCBI Taxonomy" id="866807"/>
    <lineage>
        <taxon>Bacteria</taxon>
        <taxon>Pseudomonadati</taxon>
        <taxon>Bacteroidota</taxon>
        <taxon>Cytophagia</taxon>
        <taxon>Cytophagales</taxon>
        <taxon>Persicobacteraceae</taxon>
        <taxon>Aureibacter</taxon>
    </lineage>
</organism>
<dbReference type="SUPFAM" id="SSF46626">
    <property type="entry name" value="Cytochrome c"/>
    <property type="match status" value="1"/>
</dbReference>
<dbReference type="GO" id="GO:0009055">
    <property type="term" value="F:electron transfer activity"/>
    <property type="evidence" value="ECO:0007669"/>
    <property type="project" value="InterPro"/>
</dbReference>
<gene>
    <name evidence="6" type="ORF">HNQ88_002150</name>
</gene>
<evidence type="ECO:0000313" key="6">
    <source>
        <dbReference type="EMBL" id="MDR6239113.1"/>
    </source>
</evidence>
<keyword evidence="2 4" id="KW-0479">Metal-binding</keyword>
<protein>
    <submittedName>
        <fullName evidence="6">Mono/diheme cytochrome c family protein</fullName>
    </submittedName>
</protein>
<dbReference type="RefSeq" id="WP_309938652.1">
    <property type="nucleotide sequence ID" value="NZ_AP025305.1"/>
</dbReference>